<evidence type="ECO:0000313" key="2">
    <source>
        <dbReference type="Proteomes" id="UP000006729"/>
    </source>
</evidence>
<gene>
    <name evidence="1" type="ORF">POPTR_001G104100</name>
</gene>
<dbReference type="Proteomes" id="UP000006729">
    <property type="component" value="Chromosome 1"/>
</dbReference>
<keyword evidence="2" id="KW-1185">Reference proteome</keyword>
<accession>B9GKH6</accession>
<reference evidence="1 2" key="1">
    <citation type="journal article" date="2006" name="Science">
        <title>The genome of black cottonwood, Populus trichocarpa (Torr. &amp; Gray).</title>
        <authorList>
            <person name="Tuskan G.A."/>
            <person name="Difazio S."/>
            <person name="Jansson S."/>
            <person name="Bohlmann J."/>
            <person name="Grigoriev I."/>
            <person name="Hellsten U."/>
            <person name="Putnam N."/>
            <person name="Ralph S."/>
            <person name="Rombauts S."/>
            <person name="Salamov A."/>
            <person name="Schein J."/>
            <person name="Sterck L."/>
            <person name="Aerts A."/>
            <person name="Bhalerao R.R."/>
            <person name="Bhalerao R.P."/>
            <person name="Blaudez D."/>
            <person name="Boerjan W."/>
            <person name="Brun A."/>
            <person name="Brunner A."/>
            <person name="Busov V."/>
            <person name="Campbell M."/>
            <person name="Carlson J."/>
            <person name="Chalot M."/>
            <person name="Chapman J."/>
            <person name="Chen G.L."/>
            <person name="Cooper D."/>
            <person name="Coutinho P.M."/>
            <person name="Couturier J."/>
            <person name="Covert S."/>
            <person name="Cronk Q."/>
            <person name="Cunningham R."/>
            <person name="Davis J."/>
            <person name="Degroeve S."/>
            <person name="Dejardin A."/>
            <person name="Depamphilis C."/>
            <person name="Detter J."/>
            <person name="Dirks B."/>
            <person name="Dubchak I."/>
            <person name="Duplessis S."/>
            <person name="Ehlting J."/>
            <person name="Ellis B."/>
            <person name="Gendler K."/>
            <person name="Goodstein D."/>
            <person name="Gribskov M."/>
            <person name="Grimwood J."/>
            <person name="Groover A."/>
            <person name="Gunter L."/>
            <person name="Hamberger B."/>
            <person name="Heinze B."/>
            <person name="Helariutta Y."/>
            <person name="Henrissat B."/>
            <person name="Holligan D."/>
            <person name="Holt R."/>
            <person name="Huang W."/>
            <person name="Islam-Faridi N."/>
            <person name="Jones S."/>
            <person name="Jones-Rhoades M."/>
            <person name="Jorgensen R."/>
            <person name="Joshi C."/>
            <person name="Kangasjarvi J."/>
            <person name="Karlsson J."/>
            <person name="Kelleher C."/>
            <person name="Kirkpatrick R."/>
            <person name="Kirst M."/>
            <person name="Kohler A."/>
            <person name="Kalluri U."/>
            <person name="Larimer F."/>
            <person name="Leebens-Mack J."/>
            <person name="Leple J.C."/>
            <person name="Locascio P."/>
            <person name="Lou Y."/>
            <person name="Lucas S."/>
            <person name="Martin F."/>
            <person name="Montanini B."/>
            <person name="Napoli C."/>
            <person name="Nelson D.R."/>
            <person name="Nelson C."/>
            <person name="Nieminen K."/>
            <person name="Nilsson O."/>
            <person name="Pereda V."/>
            <person name="Peter G."/>
            <person name="Philippe R."/>
            <person name="Pilate G."/>
            <person name="Poliakov A."/>
            <person name="Razumovskaya J."/>
            <person name="Richardson P."/>
            <person name="Rinaldi C."/>
            <person name="Ritland K."/>
            <person name="Rouze P."/>
            <person name="Ryaboy D."/>
            <person name="Schmutz J."/>
            <person name="Schrader J."/>
            <person name="Segerman B."/>
            <person name="Shin H."/>
            <person name="Siddiqui A."/>
            <person name="Sterky F."/>
            <person name="Terry A."/>
            <person name="Tsai C.J."/>
            <person name="Uberbacher E."/>
            <person name="Unneberg P."/>
            <person name="Vahala J."/>
            <person name="Wall K."/>
            <person name="Wessler S."/>
            <person name="Yang G."/>
            <person name="Yin T."/>
            <person name="Douglas C."/>
            <person name="Marra M."/>
            <person name="Sandberg G."/>
            <person name="Van de Peer Y."/>
            <person name="Rokhsar D."/>
        </authorList>
    </citation>
    <scope>NUCLEOTIDE SEQUENCE [LARGE SCALE GENOMIC DNA]</scope>
    <source>
        <strain evidence="2">cv. Nisqually</strain>
    </source>
</reference>
<evidence type="ECO:0000313" key="1">
    <source>
        <dbReference type="EMBL" id="PNT53780.1"/>
    </source>
</evidence>
<dbReference type="InterPro" id="IPR044287">
    <property type="entry name" value="SGS3"/>
</dbReference>
<dbReference type="AlphaFoldDB" id="B9GKH6"/>
<organism evidence="1 2">
    <name type="scientific">Populus trichocarpa</name>
    <name type="common">Western balsam poplar</name>
    <name type="synonym">Populus balsamifera subsp. trichocarpa</name>
    <dbReference type="NCBI Taxonomy" id="3694"/>
    <lineage>
        <taxon>Eukaryota</taxon>
        <taxon>Viridiplantae</taxon>
        <taxon>Streptophyta</taxon>
        <taxon>Embryophyta</taxon>
        <taxon>Tracheophyta</taxon>
        <taxon>Spermatophyta</taxon>
        <taxon>Magnoliopsida</taxon>
        <taxon>eudicotyledons</taxon>
        <taxon>Gunneridae</taxon>
        <taxon>Pentapetalae</taxon>
        <taxon>rosids</taxon>
        <taxon>fabids</taxon>
        <taxon>Malpighiales</taxon>
        <taxon>Salicaceae</taxon>
        <taxon>Saliceae</taxon>
        <taxon>Populus</taxon>
    </lineage>
</organism>
<dbReference type="EMBL" id="CM009290">
    <property type="protein sequence ID" value="PNT53780.1"/>
    <property type="molecule type" value="Genomic_DNA"/>
</dbReference>
<dbReference type="HOGENOM" id="CLU_2546806_0_0_1"/>
<dbReference type="PANTHER" id="PTHR46602">
    <property type="entry name" value="PROTEIN SUPPRESSOR OF GENE SILENCING 3"/>
    <property type="match status" value="1"/>
</dbReference>
<dbReference type="GO" id="GO:0051607">
    <property type="term" value="P:defense response to virus"/>
    <property type="evidence" value="ECO:0007669"/>
    <property type="project" value="InterPro"/>
</dbReference>
<dbReference type="InParanoid" id="B9GKH6"/>
<sequence length="83" mass="9981">MAVNWIRQMSEDNHQLIWLNNRVAEEQRSAELLEESNGIMRDRHAELLEESNDIRREGLEKAKKGNDVLRKKIKLQLNRTWER</sequence>
<dbReference type="GO" id="GO:0031047">
    <property type="term" value="P:regulatory ncRNA-mediated gene silencing"/>
    <property type="evidence" value="ECO:0007669"/>
    <property type="project" value="InterPro"/>
</dbReference>
<dbReference type="PANTHER" id="PTHR46602:SF10">
    <property type="entry name" value="RING-TYPE DOMAIN-CONTAINING PROTEIN"/>
    <property type="match status" value="1"/>
</dbReference>
<proteinExistence type="predicted"/>
<name>B9GKH6_POPTR</name>
<protein>
    <submittedName>
        <fullName evidence="1">Uncharacterized protein</fullName>
    </submittedName>
</protein>